<proteinExistence type="predicted"/>
<organism evidence="1">
    <name type="scientific">uncultured Thermomicrobiales bacterium</name>
    <dbReference type="NCBI Taxonomy" id="1645740"/>
    <lineage>
        <taxon>Bacteria</taxon>
        <taxon>Pseudomonadati</taxon>
        <taxon>Thermomicrobiota</taxon>
        <taxon>Thermomicrobia</taxon>
        <taxon>Thermomicrobiales</taxon>
        <taxon>environmental samples</taxon>
    </lineage>
</organism>
<dbReference type="EMBL" id="CADCWN010000418">
    <property type="protein sequence ID" value="CAA9590801.1"/>
    <property type="molecule type" value="Genomic_DNA"/>
</dbReference>
<name>A0A6J4VZR7_9BACT</name>
<gene>
    <name evidence="1" type="ORF">AVDCRST_MAG18-5197</name>
</gene>
<reference evidence="1" key="1">
    <citation type="submission" date="2020-02" db="EMBL/GenBank/DDBJ databases">
        <authorList>
            <person name="Meier V. D."/>
        </authorList>
    </citation>
    <scope>NUCLEOTIDE SEQUENCE</scope>
    <source>
        <strain evidence="1">AVDCRST_MAG18</strain>
    </source>
</reference>
<protein>
    <submittedName>
        <fullName evidence="1">Uncharacterized protein</fullName>
    </submittedName>
</protein>
<sequence length="74" mass="7647">MGRPSQLLITLAPGDEEAAALIAALTASLTEIRSTPPAPAPNTPIWAVAGRLASQGRTLGYARGARPTWARISP</sequence>
<evidence type="ECO:0000313" key="1">
    <source>
        <dbReference type="EMBL" id="CAA9590801.1"/>
    </source>
</evidence>
<dbReference type="AlphaFoldDB" id="A0A6J4VZR7"/>
<accession>A0A6J4VZR7</accession>